<gene>
    <name evidence="5" type="ORF">A9Y76_06050</name>
</gene>
<keyword evidence="2" id="KW-0805">Transcription regulation</keyword>
<dbReference type="InterPro" id="IPR005119">
    <property type="entry name" value="LysR_subst-bd"/>
</dbReference>
<dbReference type="Proteomes" id="UP000078572">
    <property type="component" value="Chromosome 1"/>
</dbReference>
<sequence>MDHFESLRLFRTIVEVRNFRRAGQMLGVSPAVVSRAITSLEERLGARLFHRSTKQFSLTDAAHRFYDGCCRVLDDLDCLESDARSQGHLPVGVLRLVAHTTATSGWLAPLVASFKRQNPNVMVEVTLLEGVVDLATEGYDIGLVLPFMLATDLAVTRLLHRLPLAIVATPHYLEARGRPCHPADLADHVFVTVPPHQHKPIVTFRTDGAPLVVPLRYEIASNNAAFNREVVLAGLGMGLLPLALVEDDLREGRLVRLVGEHEILDTAAEVRLAYMSRTLVPAKVRAFMDHAVAYFEER</sequence>
<dbReference type="GO" id="GO:0043565">
    <property type="term" value="F:sequence-specific DNA binding"/>
    <property type="evidence" value="ECO:0007669"/>
    <property type="project" value="TreeGrafter"/>
</dbReference>
<dbReference type="Gene3D" id="1.10.10.10">
    <property type="entry name" value="Winged helix-like DNA-binding domain superfamily/Winged helix DNA-binding domain"/>
    <property type="match status" value="1"/>
</dbReference>
<dbReference type="Pfam" id="PF00126">
    <property type="entry name" value="HTH_1"/>
    <property type="match status" value="1"/>
</dbReference>
<keyword evidence="3" id="KW-0238">DNA-binding</keyword>
<evidence type="ECO:0000256" key="2">
    <source>
        <dbReference type="ARBA" id="ARBA00023015"/>
    </source>
</evidence>
<dbReference type="SUPFAM" id="SSF53850">
    <property type="entry name" value="Periplasmic binding protein-like II"/>
    <property type="match status" value="1"/>
</dbReference>
<accession>A0A191ZVD9</accession>
<dbReference type="EMBL" id="CP016022">
    <property type="protein sequence ID" value="ANJ72052.1"/>
    <property type="molecule type" value="Genomic_DNA"/>
</dbReference>
<dbReference type="GeneID" id="61525581"/>
<dbReference type="Pfam" id="PF03466">
    <property type="entry name" value="LysR_substrate"/>
    <property type="match status" value="1"/>
</dbReference>
<dbReference type="InterPro" id="IPR036390">
    <property type="entry name" value="WH_DNA-bd_sf"/>
</dbReference>
<dbReference type="InterPro" id="IPR000847">
    <property type="entry name" value="LysR_HTH_N"/>
</dbReference>
<reference evidence="6" key="1">
    <citation type="submission" date="2016-06" db="EMBL/GenBank/DDBJ databases">
        <authorList>
            <person name="Xu Y."/>
            <person name="Nagy A."/>
            <person name="Yan X."/>
            <person name="Kim S.W."/>
            <person name="Haley B."/>
            <person name="Liu N.T."/>
            <person name="Nou X."/>
        </authorList>
    </citation>
    <scope>NUCLEOTIDE SEQUENCE [LARGE SCALE GENOMIC DNA]</scope>
    <source>
        <strain evidence="6">ATCC 49129</strain>
    </source>
</reference>
<dbReference type="FunFam" id="1.10.10.10:FF:000001">
    <property type="entry name" value="LysR family transcriptional regulator"/>
    <property type="match status" value="1"/>
</dbReference>
<evidence type="ECO:0000256" key="4">
    <source>
        <dbReference type="ARBA" id="ARBA00023163"/>
    </source>
</evidence>
<keyword evidence="6" id="KW-1185">Reference proteome</keyword>
<dbReference type="SUPFAM" id="SSF46785">
    <property type="entry name" value="Winged helix' DNA-binding domain"/>
    <property type="match status" value="1"/>
</dbReference>
<dbReference type="GO" id="GO:0003700">
    <property type="term" value="F:DNA-binding transcription factor activity"/>
    <property type="evidence" value="ECO:0007669"/>
    <property type="project" value="InterPro"/>
</dbReference>
<dbReference type="GO" id="GO:0006351">
    <property type="term" value="P:DNA-templated transcription"/>
    <property type="evidence" value="ECO:0007669"/>
    <property type="project" value="TreeGrafter"/>
</dbReference>
<dbReference type="Gene3D" id="3.40.190.290">
    <property type="match status" value="1"/>
</dbReference>
<dbReference type="PANTHER" id="PTHR30537:SF35">
    <property type="entry name" value="TRANSCRIPTIONAL REGULATORY PROTEIN"/>
    <property type="match status" value="1"/>
</dbReference>
<dbReference type="PROSITE" id="PS50931">
    <property type="entry name" value="HTH_LYSR"/>
    <property type="match status" value="1"/>
</dbReference>
<name>A0A191ZVD9_9RALS</name>
<comment type="similarity">
    <text evidence="1">Belongs to the LysR transcriptional regulatory family.</text>
</comment>
<dbReference type="AlphaFoldDB" id="A0A191ZVD9"/>
<dbReference type="STRING" id="190721.ACS15_1378"/>
<organism evidence="5 6">
    <name type="scientific">Ralstonia insidiosa</name>
    <dbReference type="NCBI Taxonomy" id="190721"/>
    <lineage>
        <taxon>Bacteria</taxon>
        <taxon>Pseudomonadati</taxon>
        <taxon>Pseudomonadota</taxon>
        <taxon>Betaproteobacteria</taxon>
        <taxon>Burkholderiales</taxon>
        <taxon>Burkholderiaceae</taxon>
        <taxon>Ralstonia</taxon>
    </lineage>
</organism>
<dbReference type="PANTHER" id="PTHR30537">
    <property type="entry name" value="HTH-TYPE TRANSCRIPTIONAL REGULATOR"/>
    <property type="match status" value="1"/>
</dbReference>
<dbReference type="CDD" id="cd08422">
    <property type="entry name" value="PBP2_CrgA_like"/>
    <property type="match status" value="1"/>
</dbReference>
<dbReference type="InterPro" id="IPR036388">
    <property type="entry name" value="WH-like_DNA-bd_sf"/>
</dbReference>
<keyword evidence="4" id="KW-0804">Transcription</keyword>
<protein>
    <submittedName>
        <fullName evidence="5">LysR family transcriptional regulator</fullName>
    </submittedName>
</protein>
<dbReference type="RefSeq" id="WP_064802710.1">
    <property type="nucleotide sequence ID" value="NZ_CP016022.1"/>
</dbReference>
<dbReference type="InterPro" id="IPR058163">
    <property type="entry name" value="LysR-type_TF_proteobact-type"/>
</dbReference>
<evidence type="ECO:0000313" key="6">
    <source>
        <dbReference type="Proteomes" id="UP000078572"/>
    </source>
</evidence>
<evidence type="ECO:0000256" key="1">
    <source>
        <dbReference type="ARBA" id="ARBA00009437"/>
    </source>
</evidence>
<dbReference type="OrthoDB" id="9080054at2"/>
<proteinExistence type="inferred from homology"/>
<evidence type="ECO:0000256" key="3">
    <source>
        <dbReference type="ARBA" id="ARBA00023125"/>
    </source>
</evidence>
<evidence type="ECO:0000313" key="5">
    <source>
        <dbReference type="EMBL" id="ANJ72052.1"/>
    </source>
</evidence>